<name>A0A0F6AW62_SALT1</name>
<dbReference type="AlphaFoldDB" id="A0A0F6AW62"/>
<geneLocation type="plasmid" evidence="1 2">
    <name>unnamed</name>
</geneLocation>
<organism evidence="1 2">
    <name type="scientific">Salmonella typhimurium (strain 14028s / SGSC 2262)</name>
    <dbReference type="NCBI Taxonomy" id="588858"/>
    <lineage>
        <taxon>Bacteria</taxon>
        <taxon>Pseudomonadati</taxon>
        <taxon>Pseudomonadota</taxon>
        <taxon>Gammaproteobacteria</taxon>
        <taxon>Enterobacterales</taxon>
        <taxon>Enterobacteriaceae</taxon>
        <taxon>Salmonella</taxon>
    </lineage>
</organism>
<proteinExistence type="predicted"/>
<dbReference type="EMBL" id="CP001362">
    <property type="protein sequence ID" value="ACY86483.1"/>
    <property type="molecule type" value="Genomic_DNA"/>
</dbReference>
<evidence type="ECO:0000313" key="1">
    <source>
        <dbReference type="EMBL" id="ACY86483.1"/>
    </source>
</evidence>
<gene>
    <name evidence="1" type="ordered locus">STM14_5573</name>
</gene>
<accession>A0A0F6AW62</accession>
<protein>
    <submittedName>
        <fullName evidence="1">Cytoplasmic protein</fullName>
    </submittedName>
</protein>
<evidence type="ECO:0000313" key="2">
    <source>
        <dbReference type="Proteomes" id="UP000002695"/>
    </source>
</evidence>
<dbReference type="Proteomes" id="UP000002695">
    <property type="component" value="Plasmid unnamed"/>
</dbReference>
<keyword evidence="2" id="KW-1185">Reference proteome</keyword>
<dbReference type="KEGG" id="seo:STM14_5573"/>
<dbReference type="HOGENOM" id="CLU_2195046_0_0_6"/>
<sequence length="108" mass="11284">MSHPDPAQASLTDSTGKRYGSVTICTAAAAGSMPTVGFRRVSNILSPRAFTRPISSACAPASSPVVSVSRKTGPSANQVCASMANLPRSLFIRACRPRRVLASRCFSV</sequence>
<keyword evidence="1" id="KW-0614">Plasmid</keyword>
<reference evidence="1 2" key="1">
    <citation type="journal article" date="2010" name="J. Bacteriol.">
        <title>Short-term signatures of evolutionary change in the Salmonella enterica serovar typhimurium 14028 genome.</title>
        <authorList>
            <person name="Jarvik T."/>
            <person name="Smillie C."/>
            <person name="Groisman E.A."/>
            <person name="Ochman H."/>
        </authorList>
    </citation>
    <scope>NUCLEOTIDE SEQUENCE [LARGE SCALE GENOMIC DNA]</scope>
    <source>
        <strain evidence="2">14028s / SGSC 2262</strain>
    </source>
</reference>